<feature type="domain" description="Lebercilin" evidence="5">
    <location>
        <begin position="165"/>
        <end position="349"/>
    </location>
</feature>
<feature type="compositionally biased region" description="Basic residues" evidence="4">
    <location>
        <begin position="146"/>
        <end position="158"/>
    </location>
</feature>
<protein>
    <recommendedName>
        <fullName evidence="5">Lebercilin domain-containing protein</fullName>
    </recommendedName>
</protein>
<dbReference type="EMBL" id="QEAN01000208">
    <property type="protein sequence ID" value="TPX43165.1"/>
    <property type="molecule type" value="Genomic_DNA"/>
</dbReference>
<feature type="compositionally biased region" description="Polar residues" evidence="4">
    <location>
        <begin position="1"/>
        <end position="15"/>
    </location>
</feature>
<dbReference type="AlphaFoldDB" id="A0A507DGX6"/>
<feature type="region of interest" description="Disordered" evidence="4">
    <location>
        <begin position="139"/>
        <end position="158"/>
    </location>
</feature>
<name>A0A507DGX6_9FUNG</name>
<dbReference type="Proteomes" id="UP000320475">
    <property type="component" value="Unassembled WGS sequence"/>
</dbReference>
<dbReference type="EMBL" id="QEAM01000012">
    <property type="protein sequence ID" value="TPX50863.1"/>
    <property type="molecule type" value="Genomic_DNA"/>
</dbReference>
<proteinExistence type="inferred from homology"/>
<dbReference type="VEuPathDB" id="FungiDB:SeMB42_g04831"/>
<dbReference type="InterPro" id="IPR026188">
    <property type="entry name" value="Lebercilin-like"/>
</dbReference>
<feature type="region of interest" description="Disordered" evidence="4">
    <location>
        <begin position="1"/>
        <end position="72"/>
    </location>
</feature>
<sequence length="606" mass="66417">MYDSSRTSIPISVPTSIPRDDDAYADDFDDDFVPKTSPSFKPKLLTTTNDSSTRLRRNEQPGPGNASNSVFSGGFISAEESRLPWKAAAEPTSNAPPVSLRVKGVSDGSLGEMKSNSRNGKKSASKRAEAPMASFIHQGSATSLSRKPKPVKKKKQRHTVVTYGNLDEVTKLLSEVDSARMEITRLREENKNLKIDNRRQGKALKQSDANQNDVPKLVQSLTDEVRRAKLQAKQYHDKLIEVEKASHHHIEEALRLQERVHKLTRLLQQKGFEDAEKVEKTMKQYKCRVEALEKEKEESDRLLNFYKATKSLDYRAAAAYKSKLAEELDSVKVENARVLARLAEKEKALTSASIYTRHSPLIKPLNKSVMSETSDGGLAFFGGASPSNAARKHSRAGTDVRRSPTAKKKALNMETTPVEGPSHNKDKSPLIPDNTTSHVKVKGLLSSDNAMPVTNSVVKDEASVKSSPSAKPNSSLGLSEYQAPIPVSLRHASQPSSFLKPALFASLETKDDTLPEPATVRAPSSSSSPVTDSAKNKLEHDNIVNSHEAAPRFSNFFKPIAIAATNKPTPMSIAPIAKAIPPVGASTSSFRNSFEEEVEDVPEDFV</sequence>
<dbReference type="Proteomes" id="UP000317494">
    <property type="component" value="Unassembled WGS sequence"/>
</dbReference>
<comment type="similarity">
    <text evidence="1">Belongs to the LCA5 family.</text>
</comment>
<evidence type="ECO:0000259" key="5">
    <source>
        <dbReference type="Pfam" id="PF15619"/>
    </source>
</evidence>
<evidence type="ECO:0000313" key="8">
    <source>
        <dbReference type="Proteomes" id="UP000317494"/>
    </source>
</evidence>
<dbReference type="InterPro" id="IPR028933">
    <property type="entry name" value="Lebercilin_dom"/>
</dbReference>
<feature type="region of interest" description="Disordered" evidence="4">
    <location>
        <begin position="514"/>
        <end position="534"/>
    </location>
</feature>
<evidence type="ECO:0000256" key="3">
    <source>
        <dbReference type="SAM" id="Coils"/>
    </source>
</evidence>
<feature type="region of interest" description="Disordered" evidence="4">
    <location>
        <begin position="458"/>
        <end position="478"/>
    </location>
</feature>
<dbReference type="Pfam" id="PF15619">
    <property type="entry name" value="Lebercilin"/>
    <property type="match status" value="1"/>
</dbReference>
<dbReference type="GO" id="GO:0005930">
    <property type="term" value="C:axoneme"/>
    <property type="evidence" value="ECO:0007669"/>
    <property type="project" value="TreeGrafter"/>
</dbReference>
<feature type="region of interest" description="Disordered" evidence="4">
    <location>
        <begin position="87"/>
        <end position="129"/>
    </location>
</feature>
<feature type="region of interest" description="Disordered" evidence="4">
    <location>
        <begin position="383"/>
        <end position="434"/>
    </location>
</feature>
<accession>A0A507DGX6</accession>
<organism evidence="7 9">
    <name type="scientific">Synchytrium endobioticum</name>
    <dbReference type="NCBI Taxonomy" id="286115"/>
    <lineage>
        <taxon>Eukaryota</taxon>
        <taxon>Fungi</taxon>
        <taxon>Fungi incertae sedis</taxon>
        <taxon>Chytridiomycota</taxon>
        <taxon>Chytridiomycota incertae sedis</taxon>
        <taxon>Chytridiomycetes</taxon>
        <taxon>Synchytriales</taxon>
        <taxon>Synchytriaceae</taxon>
        <taxon>Synchytrium</taxon>
    </lineage>
</organism>
<comment type="caution">
    <text evidence="7">The sequence shown here is derived from an EMBL/GenBank/DDBJ whole genome shotgun (WGS) entry which is preliminary data.</text>
</comment>
<dbReference type="PANTHER" id="PTHR16650:SF6">
    <property type="entry name" value="GH21622P"/>
    <property type="match status" value="1"/>
</dbReference>
<reference evidence="8 9" key="1">
    <citation type="journal article" date="2019" name="Sci. Rep.">
        <title>Comparative genomics of chytrid fungi reveal insights into the obligate biotrophic and pathogenic lifestyle of Synchytrium endobioticum.</title>
        <authorList>
            <person name="van de Vossenberg B.T.L.H."/>
            <person name="Warris S."/>
            <person name="Nguyen H.D.T."/>
            <person name="van Gent-Pelzer M.P.E."/>
            <person name="Joly D.L."/>
            <person name="van de Geest H.C."/>
            <person name="Bonants P.J.M."/>
            <person name="Smith D.S."/>
            <person name="Levesque C.A."/>
            <person name="van der Lee T.A.J."/>
        </authorList>
    </citation>
    <scope>NUCLEOTIDE SEQUENCE [LARGE SCALE GENOMIC DNA]</scope>
    <source>
        <strain evidence="7 9">LEV6574</strain>
        <strain evidence="6 8">MB42</strain>
    </source>
</reference>
<feature type="compositionally biased region" description="Polar residues" evidence="4">
    <location>
        <begin position="464"/>
        <end position="477"/>
    </location>
</feature>
<keyword evidence="8" id="KW-1185">Reference proteome</keyword>
<keyword evidence="2 3" id="KW-0175">Coiled coil</keyword>
<feature type="coiled-coil region" evidence="3">
    <location>
        <begin position="169"/>
        <end position="245"/>
    </location>
</feature>
<evidence type="ECO:0000313" key="7">
    <source>
        <dbReference type="EMBL" id="TPX50863.1"/>
    </source>
</evidence>
<evidence type="ECO:0000313" key="9">
    <source>
        <dbReference type="Proteomes" id="UP000320475"/>
    </source>
</evidence>
<evidence type="ECO:0000256" key="2">
    <source>
        <dbReference type="ARBA" id="ARBA00023054"/>
    </source>
</evidence>
<dbReference type="OrthoDB" id="2123794at2759"/>
<gene>
    <name evidence="7" type="ORF">SeLEV6574_g00659</name>
    <name evidence="6" type="ORF">SeMB42_g04831</name>
</gene>
<evidence type="ECO:0000256" key="4">
    <source>
        <dbReference type="SAM" id="MobiDB-lite"/>
    </source>
</evidence>
<feature type="coiled-coil region" evidence="3">
    <location>
        <begin position="275"/>
        <end position="309"/>
    </location>
</feature>
<dbReference type="PANTHER" id="PTHR16650">
    <property type="entry name" value="C21ORF13-RELATED"/>
    <property type="match status" value="1"/>
</dbReference>
<evidence type="ECO:0000256" key="1">
    <source>
        <dbReference type="ARBA" id="ARBA00010229"/>
    </source>
</evidence>
<dbReference type="GO" id="GO:0042073">
    <property type="term" value="P:intraciliary transport"/>
    <property type="evidence" value="ECO:0007669"/>
    <property type="project" value="TreeGrafter"/>
</dbReference>
<evidence type="ECO:0000313" key="6">
    <source>
        <dbReference type="EMBL" id="TPX43165.1"/>
    </source>
</evidence>